<reference evidence="2 3" key="1">
    <citation type="submission" date="2015-07" db="EMBL/GenBank/DDBJ databases">
        <title>The genome of Melipona quadrifasciata.</title>
        <authorList>
            <person name="Pan H."/>
            <person name="Kapheim K."/>
        </authorList>
    </citation>
    <scope>NUCLEOTIDE SEQUENCE [LARGE SCALE GENOMIC DNA]</scope>
    <source>
        <strain evidence="2">0111107301</strain>
        <tissue evidence="2">Whole body</tissue>
    </source>
</reference>
<feature type="region of interest" description="Disordered" evidence="1">
    <location>
        <begin position="221"/>
        <end position="277"/>
    </location>
</feature>
<name>A0A0N0U6D5_9HYME</name>
<evidence type="ECO:0000313" key="3">
    <source>
        <dbReference type="Proteomes" id="UP000053105"/>
    </source>
</evidence>
<feature type="compositionally biased region" description="Low complexity" evidence="1">
    <location>
        <begin position="266"/>
        <end position="277"/>
    </location>
</feature>
<evidence type="ECO:0000256" key="1">
    <source>
        <dbReference type="SAM" id="MobiDB-lite"/>
    </source>
</evidence>
<keyword evidence="3" id="KW-1185">Reference proteome</keyword>
<gene>
    <name evidence="2" type="ORF">WN51_11780</name>
</gene>
<protein>
    <submittedName>
        <fullName evidence="2">Uncharacterized protein</fullName>
    </submittedName>
</protein>
<dbReference type="Proteomes" id="UP000053105">
    <property type="component" value="Unassembled WGS sequence"/>
</dbReference>
<sequence length="310" mass="34707">MAITTYQRTIINCADMDYMNYADLYFQSIARRGDTHPVAAMMIIIIIGSGPPAQFRTMRPPPPPLRIVKYIRATHASEIAIHTAYYEEKSFSRINDKLFNGNFFLLVSSPAAITFCRVKSLNSYTKKCFEQKFHGAKGIAQRNSPVFYTSKQKTTGPAADEEISWRPGDEIENPFWSATIFSKDVARPAIIPSINTDLARAPCLNALWNNEDCLPQPGKPVTFGRSLEDPRGIEGGHRRTRENERDRELGLGSQKGSAVPFPWKRSPTGSQSTGLSSTGVKGETELWVFIVAQETTQLYSLAKRFVEEMA</sequence>
<evidence type="ECO:0000313" key="2">
    <source>
        <dbReference type="EMBL" id="KOX76574.1"/>
    </source>
</evidence>
<dbReference type="EMBL" id="KQ435746">
    <property type="protein sequence ID" value="KOX76574.1"/>
    <property type="molecule type" value="Genomic_DNA"/>
</dbReference>
<proteinExistence type="predicted"/>
<dbReference type="AlphaFoldDB" id="A0A0N0U6D5"/>
<feature type="compositionally biased region" description="Basic and acidic residues" evidence="1">
    <location>
        <begin position="226"/>
        <end position="249"/>
    </location>
</feature>
<organism evidence="2 3">
    <name type="scientific">Melipona quadrifasciata</name>
    <dbReference type="NCBI Taxonomy" id="166423"/>
    <lineage>
        <taxon>Eukaryota</taxon>
        <taxon>Metazoa</taxon>
        <taxon>Ecdysozoa</taxon>
        <taxon>Arthropoda</taxon>
        <taxon>Hexapoda</taxon>
        <taxon>Insecta</taxon>
        <taxon>Pterygota</taxon>
        <taxon>Neoptera</taxon>
        <taxon>Endopterygota</taxon>
        <taxon>Hymenoptera</taxon>
        <taxon>Apocrita</taxon>
        <taxon>Aculeata</taxon>
        <taxon>Apoidea</taxon>
        <taxon>Anthophila</taxon>
        <taxon>Apidae</taxon>
        <taxon>Melipona</taxon>
    </lineage>
</organism>
<accession>A0A0N0U6D5</accession>